<organism evidence="2 3">
    <name type="scientific">Mycobacterium xenopi</name>
    <dbReference type="NCBI Taxonomy" id="1789"/>
    <lineage>
        <taxon>Bacteria</taxon>
        <taxon>Bacillati</taxon>
        <taxon>Actinomycetota</taxon>
        <taxon>Actinomycetes</taxon>
        <taxon>Mycobacteriales</taxon>
        <taxon>Mycobacteriaceae</taxon>
        <taxon>Mycobacterium</taxon>
    </lineage>
</organism>
<evidence type="ECO:0000259" key="1">
    <source>
        <dbReference type="SMART" id="SM00507"/>
    </source>
</evidence>
<dbReference type="Proteomes" id="UP000464624">
    <property type="component" value="Chromosome"/>
</dbReference>
<evidence type="ECO:0000313" key="3">
    <source>
        <dbReference type="Proteomes" id="UP000464624"/>
    </source>
</evidence>
<dbReference type="AlphaFoldDB" id="A0AAD1GZC5"/>
<dbReference type="InterPro" id="IPR003870">
    <property type="entry name" value="DUF222"/>
</dbReference>
<dbReference type="RefSeq" id="WP_085194972.1">
    <property type="nucleotide sequence ID" value="NZ_AP022314.1"/>
</dbReference>
<sequence length="452" mass="49274">MSSISLEAIEVRLDALHEAVSGLVGLSFDGLTTRQRFQLLERLERETRRLPVPRHELVNGIRQEAIPAEIGGKVSHALADRLRISRAEAARWIHEAEDLGQRRALTGEPLQPRLAAVAAGQRAGTIGAAHVAVIRTFLHHLPCWVDEPTREQAEAHLAKLAAQFRPEQVAKLADKLADCLNPDGNFSDEDRARRRGLTLGKQDVDGMSPVRGWVTPAVRASLEAVLARWAAPGMCNPHGVGAPVVDGTPSQEAIDSDTRCAGQRNHDALAAVLRAMLASGQLGQHNGLPTSIIVTTTLRELQTACGRGLTGGGSLLPMSEVIRLAQHAHHYLAIFDKGRALALYHTKRIASPAQRIVLYAKDRGCTAPGCDVPAYLTEVHHVTAWAKTKTTHIDDLTLACGPNHKLVAPGGWQTRKRADGRTEWIPPPDLDYGQPRVNMFHHPEELLRDDDP</sequence>
<dbReference type="Pfam" id="PF02720">
    <property type="entry name" value="DUF222"/>
    <property type="match status" value="1"/>
</dbReference>
<accession>A0AAD1GZC5</accession>
<dbReference type="SMART" id="SM00507">
    <property type="entry name" value="HNHc"/>
    <property type="match status" value="1"/>
</dbReference>
<gene>
    <name evidence="2" type="ORF">MYXE_19880</name>
</gene>
<evidence type="ECO:0000313" key="2">
    <source>
        <dbReference type="EMBL" id="BBU22198.1"/>
    </source>
</evidence>
<proteinExistence type="predicted"/>
<dbReference type="InterPro" id="IPR003615">
    <property type="entry name" value="HNH_nuc"/>
</dbReference>
<protein>
    <recommendedName>
        <fullName evidence="1">HNH nuclease domain-containing protein</fullName>
    </recommendedName>
</protein>
<dbReference type="EMBL" id="AP022314">
    <property type="protein sequence ID" value="BBU22198.1"/>
    <property type="molecule type" value="Genomic_DNA"/>
</dbReference>
<dbReference type="CDD" id="cd00085">
    <property type="entry name" value="HNHc"/>
    <property type="match status" value="1"/>
</dbReference>
<feature type="domain" description="HNH nuclease" evidence="1">
    <location>
        <begin position="353"/>
        <end position="405"/>
    </location>
</feature>
<dbReference type="KEGG" id="mxe:MYXE_19880"/>
<name>A0AAD1GZC5_MYCXE</name>
<reference evidence="2 3" key="1">
    <citation type="submission" date="2019-12" db="EMBL/GenBank/DDBJ databases">
        <title>Complete genome sequence of Mycolicibacterium xenopi str. JCM15661T.</title>
        <authorList>
            <person name="Yoshida M."/>
            <person name="Fukano H."/>
            <person name="Asakura T."/>
            <person name="Hoshino Y."/>
        </authorList>
    </citation>
    <scope>NUCLEOTIDE SEQUENCE [LARGE SCALE GENOMIC DNA]</scope>
    <source>
        <strain evidence="2 3">JCM 15661T</strain>
    </source>
</reference>